<gene>
    <name evidence="14" type="primary">Kcnh6</name>
    <name evidence="14" type="ORF">SNAT2548_LOCUS11169</name>
</gene>
<evidence type="ECO:0000313" key="15">
    <source>
        <dbReference type="Proteomes" id="UP000604046"/>
    </source>
</evidence>
<keyword evidence="4 12" id="KW-0812">Transmembrane</keyword>
<keyword evidence="7" id="KW-0630">Potassium</keyword>
<evidence type="ECO:0000256" key="6">
    <source>
        <dbReference type="ARBA" id="ARBA00022882"/>
    </source>
</evidence>
<dbReference type="InterPro" id="IPR018490">
    <property type="entry name" value="cNMP-bd_dom_sf"/>
</dbReference>
<dbReference type="GO" id="GO:0034702">
    <property type="term" value="C:monoatomic ion channel complex"/>
    <property type="evidence" value="ECO:0007669"/>
    <property type="project" value="UniProtKB-KW"/>
</dbReference>
<dbReference type="Pfam" id="PF00520">
    <property type="entry name" value="Ion_trans"/>
    <property type="match status" value="1"/>
</dbReference>
<feature type="transmembrane region" description="Helical" evidence="12">
    <location>
        <begin position="217"/>
        <end position="236"/>
    </location>
</feature>
<keyword evidence="2" id="KW-0813">Transport</keyword>
<sequence length="513" mass="59562">MPTNVIKMYVINPARCCLAGPWQIIVFFSLVFVALVTPVQVCLLHQNEYNPAFFLGLLVDFIFLVDMGLQFCTAYTRNTPSGVVLEVRLGRIVSRYLKTWFFLDFVTLIPFDLITPHETDNDIGYSGVKVLRALRLLKLIRLARRSPWMEEQEALRSIPYQQLALARFLLVLGLMCHWLACLWAFTLQLVDNTYPKWIDEIQESDLQFGVDTRESPYRIYVASFFFCAYTVTSVGYGDISPQNILERIVGSVIVLISGLAWAYIIGEVGAIVDDLTHESQEFRQRMHRLNTMMGDQGLEPDLQCRLRRYFLQNRHQSVFKERQALMERMSPQLRAEACIAINGVWLQKVPFFKQFISHIKRLECEDRYTGPEEACVADISKKLQLQAFAQEESFDNLQVLFILSRGMLAVFCHKSHLFVGDRTRTYGFKGPGEVWGEDFVLSDVSLIRSQTGYALTYCEVLSLTHHDFMQVLQRRRQSCPELWAIVRHYTIWLAVRRGIFAEAKRRIWKKQKK</sequence>
<evidence type="ECO:0000256" key="11">
    <source>
        <dbReference type="ARBA" id="ARBA00023303"/>
    </source>
</evidence>
<feature type="transmembrane region" description="Helical" evidence="12">
    <location>
        <begin position="21"/>
        <end position="41"/>
    </location>
</feature>
<organism evidence="14 15">
    <name type="scientific">Symbiodinium natans</name>
    <dbReference type="NCBI Taxonomy" id="878477"/>
    <lineage>
        <taxon>Eukaryota</taxon>
        <taxon>Sar</taxon>
        <taxon>Alveolata</taxon>
        <taxon>Dinophyceae</taxon>
        <taxon>Suessiales</taxon>
        <taxon>Symbiodiniaceae</taxon>
        <taxon>Symbiodinium</taxon>
    </lineage>
</organism>
<dbReference type="GO" id="GO:0005249">
    <property type="term" value="F:voltage-gated potassium channel activity"/>
    <property type="evidence" value="ECO:0007669"/>
    <property type="project" value="InterPro"/>
</dbReference>
<evidence type="ECO:0000256" key="12">
    <source>
        <dbReference type="SAM" id="Phobius"/>
    </source>
</evidence>
<comment type="subcellular location">
    <subcellularLocation>
        <location evidence="1">Membrane</location>
        <topology evidence="1">Multi-pass membrane protein</topology>
    </subcellularLocation>
</comment>
<dbReference type="Gene3D" id="2.60.120.10">
    <property type="entry name" value="Jelly Rolls"/>
    <property type="match status" value="1"/>
</dbReference>
<dbReference type="GO" id="GO:0042391">
    <property type="term" value="P:regulation of membrane potential"/>
    <property type="evidence" value="ECO:0007669"/>
    <property type="project" value="TreeGrafter"/>
</dbReference>
<evidence type="ECO:0000256" key="7">
    <source>
        <dbReference type="ARBA" id="ARBA00022958"/>
    </source>
</evidence>
<reference evidence="14" key="1">
    <citation type="submission" date="2021-02" db="EMBL/GenBank/DDBJ databases">
        <authorList>
            <person name="Dougan E. K."/>
            <person name="Rhodes N."/>
            <person name="Thang M."/>
            <person name="Chan C."/>
        </authorList>
    </citation>
    <scope>NUCLEOTIDE SEQUENCE</scope>
</reference>
<evidence type="ECO:0000256" key="4">
    <source>
        <dbReference type="ARBA" id="ARBA00022692"/>
    </source>
</evidence>
<evidence type="ECO:0000256" key="1">
    <source>
        <dbReference type="ARBA" id="ARBA00004141"/>
    </source>
</evidence>
<feature type="non-terminal residue" evidence="14">
    <location>
        <position position="513"/>
    </location>
</feature>
<proteinExistence type="predicted"/>
<dbReference type="EMBL" id="CAJNDS010000982">
    <property type="protein sequence ID" value="CAE7242660.1"/>
    <property type="molecule type" value="Genomic_DNA"/>
</dbReference>
<dbReference type="OrthoDB" id="417811at2759"/>
<name>A0A812LAN7_9DINO</name>
<evidence type="ECO:0000259" key="13">
    <source>
        <dbReference type="PROSITE" id="PS50042"/>
    </source>
</evidence>
<dbReference type="PRINTS" id="PR01463">
    <property type="entry name" value="EAGCHANLFMLY"/>
</dbReference>
<dbReference type="SUPFAM" id="SSF81324">
    <property type="entry name" value="Voltage-gated potassium channels"/>
    <property type="match status" value="1"/>
</dbReference>
<protein>
    <submittedName>
        <fullName evidence="14">Kcnh6 protein</fullName>
    </submittedName>
</protein>
<dbReference type="PANTHER" id="PTHR10217:SF435">
    <property type="entry name" value="POTASSIUM VOLTAGE-GATED CHANNEL PROTEIN EAG"/>
    <property type="match status" value="1"/>
</dbReference>
<dbReference type="Gene3D" id="1.10.287.630">
    <property type="entry name" value="Helix hairpin bin"/>
    <property type="match status" value="1"/>
</dbReference>
<keyword evidence="10 12" id="KW-0472">Membrane</keyword>
<dbReference type="SUPFAM" id="SSF51206">
    <property type="entry name" value="cAMP-binding domain-like"/>
    <property type="match status" value="1"/>
</dbReference>
<keyword evidence="5" id="KW-0631">Potassium channel</keyword>
<feature type="domain" description="Cyclic nucleotide-binding" evidence="13">
    <location>
        <begin position="400"/>
        <end position="472"/>
    </location>
</feature>
<evidence type="ECO:0000256" key="9">
    <source>
        <dbReference type="ARBA" id="ARBA00023065"/>
    </source>
</evidence>
<dbReference type="AlphaFoldDB" id="A0A812LAN7"/>
<dbReference type="GO" id="GO:0005886">
    <property type="term" value="C:plasma membrane"/>
    <property type="evidence" value="ECO:0007669"/>
    <property type="project" value="TreeGrafter"/>
</dbReference>
<accession>A0A812LAN7</accession>
<feature type="transmembrane region" description="Helical" evidence="12">
    <location>
        <begin position="164"/>
        <end position="185"/>
    </location>
</feature>
<dbReference type="InterPro" id="IPR014710">
    <property type="entry name" value="RmlC-like_jellyroll"/>
</dbReference>
<dbReference type="InterPro" id="IPR050818">
    <property type="entry name" value="KCNH_animal-type"/>
</dbReference>
<keyword evidence="11" id="KW-0407">Ion channel</keyword>
<dbReference type="InterPro" id="IPR000595">
    <property type="entry name" value="cNMP-bd_dom"/>
</dbReference>
<comment type="caution">
    <text evidence="14">The sequence shown here is derived from an EMBL/GenBank/DDBJ whole genome shotgun (WGS) entry which is preliminary data.</text>
</comment>
<evidence type="ECO:0000256" key="3">
    <source>
        <dbReference type="ARBA" id="ARBA00022538"/>
    </source>
</evidence>
<dbReference type="InterPro" id="IPR003938">
    <property type="entry name" value="K_chnl_volt-dep_EAG/ELK/ERG"/>
</dbReference>
<keyword evidence="6" id="KW-0851">Voltage-gated channel</keyword>
<keyword evidence="8 12" id="KW-1133">Transmembrane helix</keyword>
<feature type="transmembrane region" description="Helical" evidence="12">
    <location>
        <begin position="53"/>
        <end position="75"/>
    </location>
</feature>
<evidence type="ECO:0000313" key="14">
    <source>
        <dbReference type="EMBL" id="CAE7242660.1"/>
    </source>
</evidence>
<evidence type="ECO:0000256" key="2">
    <source>
        <dbReference type="ARBA" id="ARBA00022448"/>
    </source>
</evidence>
<keyword evidence="9" id="KW-0406">Ion transport</keyword>
<feature type="transmembrane region" description="Helical" evidence="12">
    <location>
        <begin position="248"/>
        <end position="266"/>
    </location>
</feature>
<dbReference type="InterPro" id="IPR005821">
    <property type="entry name" value="Ion_trans_dom"/>
</dbReference>
<dbReference type="Gene3D" id="1.10.287.70">
    <property type="match status" value="1"/>
</dbReference>
<dbReference type="Proteomes" id="UP000604046">
    <property type="component" value="Unassembled WGS sequence"/>
</dbReference>
<dbReference type="PROSITE" id="PS50042">
    <property type="entry name" value="CNMP_BINDING_3"/>
    <property type="match status" value="1"/>
</dbReference>
<evidence type="ECO:0000256" key="10">
    <source>
        <dbReference type="ARBA" id="ARBA00023136"/>
    </source>
</evidence>
<dbReference type="PANTHER" id="PTHR10217">
    <property type="entry name" value="VOLTAGE AND LIGAND GATED POTASSIUM CHANNEL"/>
    <property type="match status" value="1"/>
</dbReference>
<keyword evidence="15" id="KW-1185">Reference proteome</keyword>
<keyword evidence="3" id="KW-0633">Potassium transport</keyword>
<evidence type="ECO:0000256" key="8">
    <source>
        <dbReference type="ARBA" id="ARBA00022989"/>
    </source>
</evidence>
<evidence type="ECO:0000256" key="5">
    <source>
        <dbReference type="ARBA" id="ARBA00022826"/>
    </source>
</evidence>